<dbReference type="PANTHER" id="PTHR33928">
    <property type="entry name" value="POLYGALACTURONASE QRT3"/>
    <property type="match status" value="1"/>
</dbReference>
<dbReference type="GO" id="GO:0004650">
    <property type="term" value="F:polygalacturonase activity"/>
    <property type="evidence" value="ECO:0007669"/>
    <property type="project" value="InterPro"/>
</dbReference>
<dbReference type="InterPro" id="IPR011050">
    <property type="entry name" value="Pectin_lyase_fold/virulence"/>
</dbReference>
<dbReference type="Gene3D" id="2.160.20.10">
    <property type="entry name" value="Single-stranded right-handed beta-helix, Pectin lyase-like"/>
    <property type="match status" value="2"/>
</dbReference>
<feature type="domain" description="Rhamnogalacturonase A/B/Epimerase-like pectate lyase" evidence="1">
    <location>
        <begin position="2"/>
        <end position="84"/>
    </location>
</feature>
<organism evidence="2 3">
    <name type="scientific">Mycena citricolor</name>
    <dbReference type="NCBI Taxonomy" id="2018698"/>
    <lineage>
        <taxon>Eukaryota</taxon>
        <taxon>Fungi</taxon>
        <taxon>Dikarya</taxon>
        <taxon>Basidiomycota</taxon>
        <taxon>Agaricomycotina</taxon>
        <taxon>Agaricomycetes</taxon>
        <taxon>Agaricomycetidae</taxon>
        <taxon>Agaricales</taxon>
        <taxon>Marasmiineae</taxon>
        <taxon>Mycenaceae</taxon>
        <taxon>Mycena</taxon>
    </lineage>
</organism>
<name>A0AAD2K654_9AGAR</name>
<reference evidence="2" key="1">
    <citation type="submission" date="2023-11" db="EMBL/GenBank/DDBJ databases">
        <authorList>
            <person name="De Vega J J."/>
            <person name="De Vega J J."/>
        </authorList>
    </citation>
    <scope>NUCLEOTIDE SEQUENCE</scope>
</reference>
<keyword evidence="3" id="KW-1185">Reference proteome</keyword>
<comment type="caution">
    <text evidence="2">The sequence shown here is derived from an EMBL/GenBank/DDBJ whole genome shotgun (WGS) entry which is preliminary data.</text>
</comment>
<dbReference type="PANTHER" id="PTHR33928:SF2">
    <property type="entry name" value="PECTATE LYASE SUPERFAMILY PROTEIN DOMAIN-CONTAINING PROTEIN-RELATED"/>
    <property type="match status" value="1"/>
</dbReference>
<dbReference type="Pfam" id="PF12708">
    <property type="entry name" value="Pect-lyase_RHGA_epim"/>
    <property type="match status" value="2"/>
</dbReference>
<feature type="domain" description="Rhamnogalacturonase A/B/Epimerase-like pectate lyase" evidence="1">
    <location>
        <begin position="208"/>
        <end position="270"/>
    </location>
</feature>
<dbReference type="InterPro" id="IPR012334">
    <property type="entry name" value="Pectin_lyas_fold"/>
</dbReference>
<evidence type="ECO:0000259" key="1">
    <source>
        <dbReference type="Pfam" id="PF12708"/>
    </source>
</evidence>
<dbReference type="EMBL" id="CAVNYO010000436">
    <property type="protein sequence ID" value="CAK5279356.1"/>
    <property type="molecule type" value="Genomic_DNA"/>
</dbReference>
<gene>
    <name evidence="2" type="ORF">MYCIT1_LOCUS29359</name>
</gene>
<sequence>MNILFLMSEDPNTAHQGIWMENGSGGFMGDLVFHGGKFGMWVGNQQFTVRNVSISNAQTAIQGVWNWGWTFQGVQITNCGIGFDLLNGVGAEAIIDVTVQDTPIFLRTAVPSNGTLVGSLVLNNIDLHNVTDAVAVVGGEVVLAGAPASKMHIDSWAQGNKFSGTNSTGAFQQDYVSAPPKAASLLDSQGRIFGRVHPQYEDHPVTDFVSVRDHGAVGDGKADDTQALQAVLDKYATSKIIFFDAGAYNITSTLTLPAGSRIVGEAWSIISGSGPAFQDQNNPTVMVRAGEPGSVGVMEITDIVFTTAGPAAGAIVLEWNIKQSEQGSAGTWDTHIRLGGSAGTNLETAQCLPESPELNCTAAFMALHLTPQSTGYFEVEQFANHGLDDKLETQLTIFSGRGILSESQGPVWMIGTAEHFTLYQYLLRNAQNHYMGLVQTEIPYFQPYKIPLPFPFHTSAVYGDPVFPPGINMAWAVLVTGSKNILIFGAGLYSFYSNYSQDCLQTRNCQSHILSISKDSSVYIYSMATVASTYQISVDGAGIVNQADNNNGFASTVTVWEPIE</sequence>
<dbReference type="Proteomes" id="UP001295794">
    <property type="component" value="Unassembled WGS sequence"/>
</dbReference>
<protein>
    <recommendedName>
        <fullName evidence="1">Rhamnogalacturonase A/B/Epimerase-like pectate lyase domain-containing protein</fullName>
    </recommendedName>
</protein>
<dbReference type="InterPro" id="IPR039279">
    <property type="entry name" value="QRT3-like"/>
</dbReference>
<evidence type="ECO:0000313" key="2">
    <source>
        <dbReference type="EMBL" id="CAK5279356.1"/>
    </source>
</evidence>
<evidence type="ECO:0000313" key="3">
    <source>
        <dbReference type="Proteomes" id="UP001295794"/>
    </source>
</evidence>
<dbReference type="AlphaFoldDB" id="A0AAD2K654"/>
<proteinExistence type="predicted"/>
<dbReference type="SUPFAM" id="SSF51126">
    <property type="entry name" value="Pectin lyase-like"/>
    <property type="match status" value="2"/>
</dbReference>
<dbReference type="CDD" id="cd23668">
    <property type="entry name" value="GH55_beta13glucanase-like"/>
    <property type="match status" value="1"/>
</dbReference>
<accession>A0AAD2K654</accession>
<dbReference type="InterPro" id="IPR024535">
    <property type="entry name" value="RHGA/B-epi-like_pectate_lyase"/>
</dbReference>